<dbReference type="InterPro" id="IPR029028">
    <property type="entry name" value="Alpha/beta_knot_MTases"/>
</dbReference>
<comment type="caution">
    <text evidence="5">The sequence shown here is derived from an EMBL/GenBank/DDBJ whole genome shotgun (WGS) entry which is preliminary data.</text>
</comment>
<protein>
    <submittedName>
        <fullName evidence="5">TrmH family RNA methyltransferase</fullName>
    </submittedName>
</protein>
<name>A0A4R7KR16_9CLOT</name>
<proteinExistence type="inferred from homology"/>
<dbReference type="AlphaFoldDB" id="A0A4R7KR16"/>
<evidence type="ECO:0000259" key="4">
    <source>
        <dbReference type="SMART" id="SM00967"/>
    </source>
</evidence>
<dbReference type="Pfam" id="PF00588">
    <property type="entry name" value="SpoU_methylase"/>
    <property type="match status" value="1"/>
</dbReference>
<organism evidence="5 6">
    <name type="scientific">Fonticella tunisiensis</name>
    <dbReference type="NCBI Taxonomy" id="1096341"/>
    <lineage>
        <taxon>Bacteria</taxon>
        <taxon>Bacillati</taxon>
        <taxon>Bacillota</taxon>
        <taxon>Clostridia</taxon>
        <taxon>Eubacteriales</taxon>
        <taxon>Clostridiaceae</taxon>
        <taxon>Fonticella</taxon>
    </lineage>
</organism>
<evidence type="ECO:0000256" key="1">
    <source>
        <dbReference type="ARBA" id="ARBA00007228"/>
    </source>
</evidence>
<dbReference type="SUPFAM" id="SSF75217">
    <property type="entry name" value="alpha/beta knot"/>
    <property type="match status" value="1"/>
</dbReference>
<dbReference type="Gene3D" id="3.30.1330.30">
    <property type="match status" value="1"/>
</dbReference>
<keyword evidence="2 5" id="KW-0489">Methyltransferase</keyword>
<dbReference type="InterPro" id="IPR029026">
    <property type="entry name" value="tRNA_m1G_MTases_N"/>
</dbReference>
<accession>A0A4R7KR16</accession>
<dbReference type="Pfam" id="PF22435">
    <property type="entry name" value="MRM3-like_sub_bind"/>
    <property type="match status" value="1"/>
</dbReference>
<evidence type="ECO:0000313" key="5">
    <source>
        <dbReference type="EMBL" id="TDT61043.1"/>
    </source>
</evidence>
<dbReference type="CDD" id="cd18095">
    <property type="entry name" value="SpoU-like_rRNA-MTase"/>
    <property type="match status" value="1"/>
</dbReference>
<gene>
    <name evidence="5" type="ORF">EDD71_10948</name>
</gene>
<dbReference type="GO" id="GO:0032259">
    <property type="term" value="P:methylation"/>
    <property type="evidence" value="ECO:0007669"/>
    <property type="project" value="UniProtKB-KW"/>
</dbReference>
<dbReference type="Proteomes" id="UP000295325">
    <property type="component" value="Unassembled WGS sequence"/>
</dbReference>
<evidence type="ECO:0000256" key="3">
    <source>
        <dbReference type="ARBA" id="ARBA00022679"/>
    </source>
</evidence>
<dbReference type="GO" id="GO:0008173">
    <property type="term" value="F:RNA methyltransferase activity"/>
    <property type="evidence" value="ECO:0007669"/>
    <property type="project" value="InterPro"/>
</dbReference>
<dbReference type="GO" id="GO:0005737">
    <property type="term" value="C:cytoplasm"/>
    <property type="evidence" value="ECO:0007669"/>
    <property type="project" value="UniProtKB-ARBA"/>
</dbReference>
<dbReference type="InterPro" id="IPR013123">
    <property type="entry name" value="SpoU_subst-bd"/>
</dbReference>
<keyword evidence="6" id="KW-1185">Reference proteome</keyword>
<dbReference type="InterPro" id="IPR001537">
    <property type="entry name" value="SpoU_MeTrfase"/>
</dbReference>
<comment type="similarity">
    <text evidence="1">Belongs to the class IV-like SAM-binding methyltransferase superfamily. RNA methyltransferase TrmH family.</text>
</comment>
<sequence>MLSRDNRLVKNALKLKQRKYREQQGRFLVEGIRFIEEGLKEGVVDYILYSRKLYRVNGSESILSSEVDKFEIDEPLIKELSETENPQGAVAVVRKQSYALEDIEGDFIVIADGVQDPGNLGTIIRTSDAAGASAVILIKGTVDVYNSKTLRATMGSVFHMPILHFDDFEGLCSILKNRGFNIYASSLDVEDYIYASDFKGKTAIIIGNEANGIPEEHINLATHKIKIPMQGRAESLNAASAAAIIIYEVVRQRLYK</sequence>
<dbReference type="SUPFAM" id="SSF55315">
    <property type="entry name" value="L30e-like"/>
    <property type="match status" value="1"/>
</dbReference>
<evidence type="ECO:0000313" key="6">
    <source>
        <dbReference type="Proteomes" id="UP000295325"/>
    </source>
</evidence>
<dbReference type="EMBL" id="SOAZ01000009">
    <property type="protein sequence ID" value="TDT61043.1"/>
    <property type="molecule type" value="Genomic_DNA"/>
</dbReference>
<dbReference type="InterPro" id="IPR053888">
    <property type="entry name" value="MRM3-like_sub_bind"/>
</dbReference>
<dbReference type="OrthoDB" id="9785673at2"/>
<dbReference type="RefSeq" id="WP_133628010.1">
    <property type="nucleotide sequence ID" value="NZ_SOAZ01000009.1"/>
</dbReference>
<dbReference type="Gene3D" id="3.40.1280.10">
    <property type="match status" value="1"/>
</dbReference>
<dbReference type="SMART" id="SM00967">
    <property type="entry name" value="SpoU_sub_bind"/>
    <property type="match status" value="1"/>
</dbReference>
<dbReference type="InterPro" id="IPR051259">
    <property type="entry name" value="rRNA_Methyltransferase"/>
</dbReference>
<keyword evidence="3 5" id="KW-0808">Transferase</keyword>
<dbReference type="PANTHER" id="PTHR43191">
    <property type="entry name" value="RRNA METHYLTRANSFERASE 3"/>
    <property type="match status" value="1"/>
</dbReference>
<dbReference type="InterPro" id="IPR029064">
    <property type="entry name" value="Ribosomal_eL30-like_sf"/>
</dbReference>
<dbReference type="PANTHER" id="PTHR43191:SF2">
    <property type="entry name" value="RRNA METHYLTRANSFERASE 3, MITOCHONDRIAL"/>
    <property type="match status" value="1"/>
</dbReference>
<dbReference type="GO" id="GO:0006396">
    <property type="term" value="P:RNA processing"/>
    <property type="evidence" value="ECO:0007669"/>
    <property type="project" value="InterPro"/>
</dbReference>
<reference evidence="5 6" key="1">
    <citation type="submission" date="2019-03" db="EMBL/GenBank/DDBJ databases">
        <title>Genomic Encyclopedia of Type Strains, Phase IV (KMG-IV): sequencing the most valuable type-strain genomes for metagenomic binning, comparative biology and taxonomic classification.</title>
        <authorList>
            <person name="Goeker M."/>
        </authorList>
    </citation>
    <scope>NUCLEOTIDE SEQUENCE [LARGE SCALE GENOMIC DNA]</scope>
    <source>
        <strain evidence="5 6">DSM 24455</strain>
    </source>
</reference>
<feature type="domain" description="RNA 2-O ribose methyltransferase substrate binding" evidence="4">
    <location>
        <begin position="28"/>
        <end position="99"/>
    </location>
</feature>
<dbReference type="GO" id="GO:0003723">
    <property type="term" value="F:RNA binding"/>
    <property type="evidence" value="ECO:0007669"/>
    <property type="project" value="InterPro"/>
</dbReference>
<evidence type="ECO:0000256" key="2">
    <source>
        <dbReference type="ARBA" id="ARBA00022603"/>
    </source>
</evidence>